<gene>
    <name evidence="2" type="ORF">CYMTET_56390</name>
</gene>
<dbReference type="AlphaFoldDB" id="A0AAE0BB09"/>
<dbReference type="PANTHER" id="PTHR21727:SF0">
    <property type="entry name" value="MRNA (2'-O-METHYLADENOSINE-N(6)-)-METHYLTRANSFERASE"/>
    <property type="match status" value="1"/>
</dbReference>
<dbReference type="GO" id="GO:0016422">
    <property type="term" value="F:mRNA (2'-O-methyladenosine-N6-)-methyltransferase activity"/>
    <property type="evidence" value="ECO:0007669"/>
    <property type="project" value="InterPro"/>
</dbReference>
<dbReference type="Proteomes" id="UP001190700">
    <property type="component" value="Unassembled WGS sequence"/>
</dbReference>
<evidence type="ECO:0000313" key="2">
    <source>
        <dbReference type="EMBL" id="KAK3233308.1"/>
    </source>
</evidence>
<proteinExistence type="predicted"/>
<sequence>MGATVGDSHEARPLQYWPGVTKLKIGTEPFNPDWDAAPTGRCTLTIEEGRDHVFAHDERGKMVGALKEEVLDRLSDRYVASTDQAHTPVGEARRRSFEEQEPQLGAIHGFATEIVLLLKRHSCEEEEEEEVKKTALQNHWTLPPEIMQALQEAFGIQAEVFASPLNVHSHMATYCSKFDRDTIFGSKGSAWDTQWGELGAFEFNPEYTAVDLDRALQPRGAHVHYGAVPGTRSGNLPGLDKNTGQSLLQEKFCPDPEGVAEIMGKALKCSAYCTVCKYHTLRNPRPANPNVHSMDMMSDMAAAKTAMDTASQYDVVFDPHPMRTWEIPSMSCRQ</sequence>
<dbReference type="GO" id="GO:0099122">
    <property type="term" value="F:RNA polymerase II C-terminal domain binding"/>
    <property type="evidence" value="ECO:0007669"/>
    <property type="project" value="InterPro"/>
</dbReference>
<feature type="domain" description="PCIF1 WW" evidence="1">
    <location>
        <begin position="107"/>
        <end position="214"/>
    </location>
</feature>
<dbReference type="InterPro" id="IPR022035">
    <property type="entry name" value="PCIF1_WW"/>
</dbReference>
<organism evidence="2 3">
    <name type="scientific">Cymbomonas tetramitiformis</name>
    <dbReference type="NCBI Taxonomy" id="36881"/>
    <lineage>
        <taxon>Eukaryota</taxon>
        <taxon>Viridiplantae</taxon>
        <taxon>Chlorophyta</taxon>
        <taxon>Pyramimonadophyceae</taxon>
        <taxon>Pyramimonadales</taxon>
        <taxon>Pyramimonadaceae</taxon>
        <taxon>Cymbomonas</taxon>
    </lineage>
</organism>
<keyword evidence="3" id="KW-1185">Reference proteome</keyword>
<accession>A0AAE0BB09</accession>
<dbReference type="PANTHER" id="PTHR21727">
    <property type="entry name" value="PHOSPHORYLATED CTD INTERACTING FACTOR 1"/>
    <property type="match status" value="1"/>
</dbReference>
<name>A0AAE0BB09_9CHLO</name>
<evidence type="ECO:0000259" key="1">
    <source>
        <dbReference type="Pfam" id="PF12237"/>
    </source>
</evidence>
<reference evidence="2 3" key="1">
    <citation type="journal article" date="2015" name="Genome Biol. Evol.">
        <title>Comparative Genomics of a Bacterivorous Green Alga Reveals Evolutionary Causalities and Consequences of Phago-Mixotrophic Mode of Nutrition.</title>
        <authorList>
            <person name="Burns J.A."/>
            <person name="Paasch A."/>
            <person name="Narechania A."/>
            <person name="Kim E."/>
        </authorList>
    </citation>
    <scope>NUCLEOTIDE SEQUENCE [LARGE SCALE GENOMIC DNA]</scope>
    <source>
        <strain evidence="2 3">PLY_AMNH</strain>
    </source>
</reference>
<dbReference type="InterPro" id="IPR039881">
    <property type="entry name" value="PCIF1-like"/>
</dbReference>
<comment type="caution">
    <text evidence="2">The sequence shown here is derived from an EMBL/GenBank/DDBJ whole genome shotgun (WGS) entry which is preliminary data.</text>
</comment>
<dbReference type="Pfam" id="PF12237">
    <property type="entry name" value="PCIF1_WW"/>
    <property type="match status" value="1"/>
</dbReference>
<dbReference type="EMBL" id="LGRX02035755">
    <property type="protein sequence ID" value="KAK3233308.1"/>
    <property type="molecule type" value="Genomic_DNA"/>
</dbReference>
<protein>
    <recommendedName>
        <fullName evidence="1">PCIF1 WW domain-containing protein</fullName>
    </recommendedName>
</protein>
<evidence type="ECO:0000313" key="3">
    <source>
        <dbReference type="Proteomes" id="UP001190700"/>
    </source>
</evidence>